<comment type="caution">
    <text evidence="1">The sequence shown here is derived from an EMBL/GenBank/DDBJ whole genome shotgun (WGS) entry which is preliminary data.</text>
</comment>
<organism evidence="1 2">
    <name type="scientific">Pistacia atlantica</name>
    <dbReference type="NCBI Taxonomy" id="434234"/>
    <lineage>
        <taxon>Eukaryota</taxon>
        <taxon>Viridiplantae</taxon>
        <taxon>Streptophyta</taxon>
        <taxon>Embryophyta</taxon>
        <taxon>Tracheophyta</taxon>
        <taxon>Spermatophyta</taxon>
        <taxon>Magnoliopsida</taxon>
        <taxon>eudicotyledons</taxon>
        <taxon>Gunneridae</taxon>
        <taxon>Pentapetalae</taxon>
        <taxon>rosids</taxon>
        <taxon>malvids</taxon>
        <taxon>Sapindales</taxon>
        <taxon>Anacardiaceae</taxon>
        <taxon>Pistacia</taxon>
    </lineage>
</organism>
<dbReference type="Proteomes" id="UP001164250">
    <property type="component" value="Chromosome 4"/>
</dbReference>
<accession>A0ACC1BN36</accession>
<protein>
    <submittedName>
        <fullName evidence="1">Uncharacterized protein</fullName>
    </submittedName>
</protein>
<sequence>MDEQLFDAICNRLKPVLHTDESYIVREGFTRFHGGLGRPPTYKQLGVAILKRSWKNVCGQKNTGCKMNWPSQAEMLERVPAMLLQKPDEPDVSDEEPHS</sequence>
<evidence type="ECO:0000313" key="1">
    <source>
        <dbReference type="EMBL" id="KAJ0100281.1"/>
    </source>
</evidence>
<reference evidence="2" key="1">
    <citation type="journal article" date="2023" name="G3 (Bethesda)">
        <title>Genome assembly and association tests identify interacting loci associated with vigor, precocity, and sex in interspecific pistachio rootstocks.</title>
        <authorList>
            <person name="Palmer W."/>
            <person name="Jacygrad E."/>
            <person name="Sagayaradj S."/>
            <person name="Cavanaugh K."/>
            <person name="Han R."/>
            <person name="Bertier L."/>
            <person name="Beede B."/>
            <person name="Kafkas S."/>
            <person name="Golino D."/>
            <person name="Preece J."/>
            <person name="Michelmore R."/>
        </authorList>
    </citation>
    <scope>NUCLEOTIDE SEQUENCE [LARGE SCALE GENOMIC DNA]</scope>
</reference>
<dbReference type="EMBL" id="CM047900">
    <property type="protein sequence ID" value="KAJ0100281.1"/>
    <property type="molecule type" value="Genomic_DNA"/>
</dbReference>
<keyword evidence="2" id="KW-1185">Reference proteome</keyword>
<gene>
    <name evidence="1" type="ORF">Patl1_21321</name>
</gene>
<evidence type="ECO:0000313" key="2">
    <source>
        <dbReference type="Proteomes" id="UP001164250"/>
    </source>
</evidence>
<proteinExistence type="predicted"/>
<name>A0ACC1BN36_9ROSI</name>